<dbReference type="Proteomes" id="UP000250266">
    <property type="component" value="Unassembled WGS sequence"/>
</dbReference>
<accession>A0A8E2E3W9</accession>
<dbReference type="AlphaFoldDB" id="A0A8E2E3W9"/>
<name>A0A8E2E3W9_9PEZI</name>
<protein>
    <recommendedName>
        <fullName evidence="4">Ankyrin</fullName>
    </recommendedName>
</protein>
<evidence type="ECO:0008006" key="4">
    <source>
        <dbReference type="Google" id="ProtNLM"/>
    </source>
</evidence>
<keyword evidence="1" id="KW-0040">ANK repeat</keyword>
<dbReference type="Gene3D" id="1.25.40.20">
    <property type="entry name" value="Ankyrin repeat-containing domain"/>
    <property type="match status" value="1"/>
</dbReference>
<evidence type="ECO:0000313" key="2">
    <source>
        <dbReference type="EMBL" id="OCK76842.1"/>
    </source>
</evidence>
<organism evidence="2 3">
    <name type="scientific">Lepidopterella palustris CBS 459.81</name>
    <dbReference type="NCBI Taxonomy" id="1314670"/>
    <lineage>
        <taxon>Eukaryota</taxon>
        <taxon>Fungi</taxon>
        <taxon>Dikarya</taxon>
        <taxon>Ascomycota</taxon>
        <taxon>Pezizomycotina</taxon>
        <taxon>Dothideomycetes</taxon>
        <taxon>Pleosporomycetidae</taxon>
        <taxon>Mytilinidiales</taxon>
        <taxon>Argynnaceae</taxon>
        <taxon>Lepidopterella</taxon>
    </lineage>
</organism>
<evidence type="ECO:0000256" key="1">
    <source>
        <dbReference type="PROSITE-ProRule" id="PRU00023"/>
    </source>
</evidence>
<dbReference type="PROSITE" id="PS50297">
    <property type="entry name" value="ANK_REP_REGION"/>
    <property type="match status" value="1"/>
</dbReference>
<evidence type="ECO:0000313" key="3">
    <source>
        <dbReference type="Proteomes" id="UP000250266"/>
    </source>
</evidence>
<feature type="non-terminal residue" evidence="2">
    <location>
        <position position="1"/>
    </location>
</feature>
<dbReference type="SUPFAM" id="SSF48403">
    <property type="entry name" value="Ankyrin repeat"/>
    <property type="match status" value="1"/>
</dbReference>
<dbReference type="InterPro" id="IPR002110">
    <property type="entry name" value="Ankyrin_rpt"/>
</dbReference>
<sequence>DPNQKDDEETTAFHRAASSRHIKAINTLLRMGVDVHAVNARKRTSSTLHPNSGREEAVAALIHAGANVNARDYISYTPILYI</sequence>
<reference evidence="2 3" key="1">
    <citation type="journal article" date="2016" name="Nat. Commun.">
        <title>Ectomycorrhizal ecology is imprinted in the genome of the dominant symbiotic fungus Cenococcum geophilum.</title>
        <authorList>
            <consortium name="DOE Joint Genome Institute"/>
            <person name="Peter M."/>
            <person name="Kohler A."/>
            <person name="Ohm R.A."/>
            <person name="Kuo A."/>
            <person name="Krutzmann J."/>
            <person name="Morin E."/>
            <person name="Arend M."/>
            <person name="Barry K.W."/>
            <person name="Binder M."/>
            <person name="Choi C."/>
            <person name="Clum A."/>
            <person name="Copeland A."/>
            <person name="Grisel N."/>
            <person name="Haridas S."/>
            <person name="Kipfer T."/>
            <person name="LaButti K."/>
            <person name="Lindquist E."/>
            <person name="Lipzen A."/>
            <person name="Maire R."/>
            <person name="Meier B."/>
            <person name="Mihaltcheva S."/>
            <person name="Molinier V."/>
            <person name="Murat C."/>
            <person name="Poggeler S."/>
            <person name="Quandt C.A."/>
            <person name="Sperisen C."/>
            <person name="Tritt A."/>
            <person name="Tisserant E."/>
            <person name="Crous P.W."/>
            <person name="Henrissat B."/>
            <person name="Nehls U."/>
            <person name="Egli S."/>
            <person name="Spatafora J.W."/>
            <person name="Grigoriev I.V."/>
            <person name="Martin F.M."/>
        </authorList>
    </citation>
    <scope>NUCLEOTIDE SEQUENCE [LARGE SCALE GENOMIC DNA]</scope>
    <source>
        <strain evidence="2 3">CBS 459.81</strain>
    </source>
</reference>
<dbReference type="OrthoDB" id="341259at2759"/>
<gene>
    <name evidence="2" type="ORF">K432DRAFT_305491</name>
</gene>
<proteinExistence type="predicted"/>
<dbReference type="Pfam" id="PF12796">
    <property type="entry name" value="Ank_2"/>
    <property type="match status" value="1"/>
</dbReference>
<dbReference type="EMBL" id="KV745175">
    <property type="protein sequence ID" value="OCK76842.1"/>
    <property type="molecule type" value="Genomic_DNA"/>
</dbReference>
<dbReference type="InterPro" id="IPR036770">
    <property type="entry name" value="Ankyrin_rpt-contain_sf"/>
</dbReference>
<dbReference type="PROSITE" id="PS50088">
    <property type="entry name" value="ANK_REPEAT"/>
    <property type="match status" value="1"/>
</dbReference>
<feature type="repeat" description="ANK" evidence="1">
    <location>
        <begin position="8"/>
        <end position="40"/>
    </location>
</feature>
<keyword evidence="3" id="KW-1185">Reference proteome</keyword>